<reference evidence="3" key="1">
    <citation type="submission" date="2021-02" db="EMBL/GenBank/DDBJ databases">
        <authorList>
            <person name="Dougan E. K."/>
            <person name="Rhodes N."/>
            <person name="Thang M."/>
            <person name="Chan C."/>
        </authorList>
    </citation>
    <scope>NUCLEOTIDE SEQUENCE</scope>
</reference>
<evidence type="ECO:0000313" key="3">
    <source>
        <dbReference type="EMBL" id="CAE7758058.1"/>
    </source>
</evidence>
<organism evidence="3 4">
    <name type="scientific">Symbiodinium necroappetens</name>
    <dbReference type="NCBI Taxonomy" id="1628268"/>
    <lineage>
        <taxon>Eukaryota</taxon>
        <taxon>Sar</taxon>
        <taxon>Alveolata</taxon>
        <taxon>Dinophyceae</taxon>
        <taxon>Suessiales</taxon>
        <taxon>Symbiodiniaceae</taxon>
        <taxon>Symbiodinium</taxon>
    </lineage>
</organism>
<dbReference type="Pfam" id="PF00145">
    <property type="entry name" value="DNA_methylase"/>
    <property type="match status" value="1"/>
</dbReference>
<evidence type="ECO:0000313" key="4">
    <source>
        <dbReference type="Proteomes" id="UP000601435"/>
    </source>
</evidence>
<evidence type="ECO:0000256" key="1">
    <source>
        <dbReference type="ARBA" id="ARBA00022603"/>
    </source>
</evidence>
<keyword evidence="2" id="KW-0808">Transferase</keyword>
<dbReference type="Gene3D" id="3.40.50.150">
    <property type="entry name" value="Vaccinia Virus protein VP39"/>
    <property type="match status" value="1"/>
</dbReference>
<dbReference type="InterPro" id="IPR001525">
    <property type="entry name" value="C5_MeTfrase"/>
</dbReference>
<dbReference type="GO" id="GO:0008168">
    <property type="term" value="F:methyltransferase activity"/>
    <property type="evidence" value="ECO:0007669"/>
    <property type="project" value="UniProtKB-KW"/>
</dbReference>
<name>A0A812XY71_9DINO</name>
<dbReference type="EMBL" id="CAJNJA010039598">
    <property type="protein sequence ID" value="CAE7758058.1"/>
    <property type="molecule type" value="Genomic_DNA"/>
</dbReference>
<gene>
    <name evidence="3" type="ORF">SNEC2469_LOCUS22026</name>
</gene>
<dbReference type="GO" id="GO:0032259">
    <property type="term" value="P:methylation"/>
    <property type="evidence" value="ECO:0007669"/>
    <property type="project" value="UniProtKB-KW"/>
</dbReference>
<keyword evidence="1" id="KW-0489">Methyltransferase</keyword>
<dbReference type="SUPFAM" id="SSF53335">
    <property type="entry name" value="S-adenosyl-L-methionine-dependent methyltransferases"/>
    <property type="match status" value="1"/>
</dbReference>
<sequence length="697" mass="75958">MEDWAAIGTNCSRVRALWTQVCINEQVVILDATRGPAFLACTVATRQDETLQMVELFSGGFSGWSQAAWAIREMGYPVNTSWLLDIEDSYDKPIQAQDRTTQIVRTVADLAEADFSRGPVAIFANIEHQWWHRAWIRAPPQLLVASPPCQPWSSAGQQSGLASPDGRLALLLAAICRVTQAWKEAGYECVSQQSLQLSEVGDGIRFFSAPEIASCHGALRPQFLPACDQTAMTMLGNALATPQAAVVLAHALQLFLKPGHRPDPAEAAAYCVNRAINSGNSVLARVTGGWMLVHVTEVGQIIASSHLRAQLEGLLQSAAASFYALSLGFGREADFVEQARIHCSTHVNLAEAMRLLRLEVDEVPQGPMRARECCQIGVEAVPVVPFQADVPRTSVCSGPILLCTPTGTIIVQAGVPDWLQQLKWAFDKCRSFNLGVVCLTCFGERLTCVSKFPPVVFIATEADDLHYSAPSFSREQVRACRLCSNGGQLVLSIAAEHALTWWIQAPSHLLECLGWQLISGDMPTEAGQTFQLSLQATGSTPPVPLCELRSYLRDLLFLAQLRHSTAAAELLLSEPILIQVVARSIGCLRLPAQLCVDKIEHMWRTACLAVDCWPTARVFSGPFPLRVESRLEDLVASPEVFRKGRDRCLVLTVMPETRGGGSKDENLQLAKSRVAALLLDRGVPLPATTKRSVAVAV</sequence>
<proteinExistence type="predicted"/>
<keyword evidence="4" id="KW-1185">Reference proteome</keyword>
<comment type="caution">
    <text evidence="3">The sequence shown here is derived from an EMBL/GenBank/DDBJ whole genome shotgun (WGS) entry which is preliminary data.</text>
</comment>
<protein>
    <submittedName>
        <fullName evidence="3">Uncharacterized protein</fullName>
    </submittedName>
</protein>
<evidence type="ECO:0000256" key="2">
    <source>
        <dbReference type="ARBA" id="ARBA00022679"/>
    </source>
</evidence>
<dbReference type="InterPro" id="IPR029063">
    <property type="entry name" value="SAM-dependent_MTases_sf"/>
</dbReference>
<accession>A0A812XY71</accession>
<dbReference type="AlphaFoldDB" id="A0A812XY71"/>
<dbReference type="Proteomes" id="UP000601435">
    <property type="component" value="Unassembled WGS sequence"/>
</dbReference>